<dbReference type="InterPro" id="IPR033646">
    <property type="entry name" value="CLU-central"/>
</dbReference>
<dbReference type="PANTHER" id="PTHR12601">
    <property type="entry name" value="EUKARYOTIC TRANSLATION INITIATION FACTOR 3 SUBUNIT EIF-3"/>
    <property type="match status" value="1"/>
</dbReference>
<dbReference type="AlphaFoldDB" id="L8HAW3"/>
<feature type="compositionally biased region" description="Basic residues" evidence="1">
    <location>
        <begin position="313"/>
        <end position="322"/>
    </location>
</feature>
<dbReference type="Pfam" id="PF13236">
    <property type="entry name" value="CLU"/>
    <property type="match status" value="1"/>
</dbReference>
<feature type="compositionally biased region" description="Low complexity" evidence="1">
    <location>
        <begin position="393"/>
        <end position="403"/>
    </location>
</feature>
<dbReference type="GO" id="GO:0003729">
    <property type="term" value="F:mRNA binding"/>
    <property type="evidence" value="ECO:0007669"/>
    <property type="project" value="TreeGrafter"/>
</dbReference>
<feature type="region of interest" description="Disordered" evidence="1">
    <location>
        <begin position="351"/>
        <end position="509"/>
    </location>
</feature>
<feature type="region of interest" description="Disordered" evidence="1">
    <location>
        <begin position="1"/>
        <end position="50"/>
    </location>
</feature>
<dbReference type="OrthoDB" id="16121at2759"/>
<feature type="compositionally biased region" description="Polar residues" evidence="1">
    <location>
        <begin position="242"/>
        <end position="255"/>
    </location>
</feature>
<dbReference type="RefSeq" id="XP_004367723.1">
    <property type="nucleotide sequence ID" value="XM_004367666.1"/>
</dbReference>
<feature type="region of interest" description="Disordered" evidence="1">
    <location>
        <begin position="538"/>
        <end position="558"/>
    </location>
</feature>
<dbReference type="Pfam" id="PF12807">
    <property type="entry name" value="eIF3_p135"/>
    <property type="match status" value="1"/>
</dbReference>
<feature type="compositionally biased region" description="Low complexity" evidence="1">
    <location>
        <begin position="487"/>
        <end position="499"/>
    </location>
</feature>
<feature type="region of interest" description="Disordered" evidence="1">
    <location>
        <begin position="143"/>
        <end position="162"/>
    </location>
</feature>
<organism evidence="3 4">
    <name type="scientific">Acanthamoeba castellanii (strain ATCC 30010 / Neff)</name>
    <dbReference type="NCBI Taxonomy" id="1257118"/>
    <lineage>
        <taxon>Eukaryota</taxon>
        <taxon>Amoebozoa</taxon>
        <taxon>Discosea</taxon>
        <taxon>Longamoebia</taxon>
        <taxon>Centramoebida</taxon>
        <taxon>Acanthamoebidae</taxon>
        <taxon>Acanthamoeba</taxon>
    </lineage>
</organism>
<dbReference type="KEGG" id="acan:ACA1_010190"/>
<feature type="region of interest" description="Disordered" evidence="1">
    <location>
        <begin position="303"/>
        <end position="327"/>
    </location>
</feature>
<gene>
    <name evidence="3" type="ORF">ACA1_010190</name>
</gene>
<feature type="domain" description="Clu" evidence="2">
    <location>
        <begin position="629"/>
        <end position="875"/>
    </location>
</feature>
<feature type="compositionally biased region" description="Acidic residues" evidence="1">
    <location>
        <begin position="374"/>
        <end position="390"/>
    </location>
</feature>
<dbReference type="Proteomes" id="UP000011083">
    <property type="component" value="Unassembled WGS sequence"/>
</dbReference>
<dbReference type="GO" id="GO:0048312">
    <property type="term" value="P:intracellular distribution of mitochondria"/>
    <property type="evidence" value="ECO:0007669"/>
    <property type="project" value="TreeGrafter"/>
</dbReference>
<evidence type="ECO:0000259" key="2">
    <source>
        <dbReference type="PROSITE" id="PS51823"/>
    </source>
</evidence>
<evidence type="ECO:0000313" key="3">
    <source>
        <dbReference type="EMBL" id="ELR22629.1"/>
    </source>
</evidence>
<dbReference type="VEuPathDB" id="AmoebaDB:ACA1_010190"/>
<dbReference type="GeneID" id="14923577"/>
<dbReference type="InterPro" id="IPR027523">
    <property type="entry name" value="CLU_prot"/>
</dbReference>
<dbReference type="EMBL" id="KB007877">
    <property type="protein sequence ID" value="ELR22629.1"/>
    <property type="molecule type" value="Genomic_DNA"/>
</dbReference>
<name>L8HAW3_ACACF</name>
<feature type="compositionally biased region" description="Basic and acidic residues" evidence="1">
    <location>
        <begin position="500"/>
        <end position="509"/>
    </location>
</feature>
<dbReference type="InterPro" id="IPR025697">
    <property type="entry name" value="CLU_dom"/>
</dbReference>
<keyword evidence="4" id="KW-1185">Reference proteome</keyword>
<dbReference type="PANTHER" id="PTHR12601:SF6">
    <property type="entry name" value="CLUSTERED MITOCHONDRIA PROTEIN HOMOLOG"/>
    <property type="match status" value="1"/>
</dbReference>
<dbReference type="PROSITE" id="PS51823">
    <property type="entry name" value="CLU"/>
    <property type="match status" value="1"/>
</dbReference>
<dbReference type="GO" id="GO:0005737">
    <property type="term" value="C:cytoplasm"/>
    <property type="evidence" value="ECO:0007669"/>
    <property type="project" value="TreeGrafter"/>
</dbReference>
<sequence>MFVRRAAASGEGPTDDDSIESPKENEVEAENAAEAEAEDEEGEQRAKVHWKREQAVQHFVQSLQASLATSRQNVAAAAAIASATTAATGGLTTSSPSLATSAKGSSAASSTGWPAFLASVPPAAPSSSSSSSSSWSRLQELGHFRARQPQHLPTTTTRRSEANRPGVALWQLAFGKVRTGEFQASSVGTPLDRRRRPAAGGDHVRLLNIEQQQHIHHHAVPFLQLPTVAVVSSHDDAPAQPAPQQLGTSWRTNSPSGGGQSPTRLGVRIGGRPHSPPPPPAATGAHLQRRGSAYDTFFDHEDREPAHDQQQQPRHHHQHHQQQRQDQLPAIAEQASPPPRARIDRGHKYHHIIDDYPDDDDDSAAAGFTRRSDDDDASDDGSDVEFEEERESLSSSRASLSSSKIEAANSRPTLSASSSAMRHHAASPHPAHPSPPSVASPTPMRASLKLNQSSPAPLPHYRATSSTDFEPVPETAQPPASTNEECGSSSPVASRSSGSRSRDFGSDRWRVHQKEKFPYATYSVTDPYQFDAAPEVEAFDDRQSESSFISESDDDADEYGDIGQYGSKNYTAAFNSKSVPYSAPSTPDASPIKPKRRVSLSTPSSPHRLAAHPAAGHYQTQAGAGGVDDSNDFSCTHRDFCQYCQEEMRGYPRNWNEEFQSLLELPVVTEKERLKRYELIHNLAQDFSITAKLYGKIIIAEAFLPRKYQTIKPCVVGGLAGGPKYIYNGIFFKFAMDDLGIYGSDENAMKAAAHDLKGLMRYSDIAGLSVPLIQLIDYRGFRLVALSILPIEQSTLVYGSADGGVVVHTEHSQLNDYMAAAGQKLNLKGHLGGSENCADRKMIYGPTDIEGHVGLDGRLYVLDFSRVLPPTTPSKGKKNGYLYELMRPEFLKKNPKPLSSDAFSPFGVDSATEHNAEIREATNRLLKEVIPKFAAYLDLHYPNAEDLCRHLSPLIHKEGINVRYLGRLRYYVKSVHLKQLFLHEMIARVVKVAVHRSLRKKTRTLKIMSEVACKDVVVKHFNLVLGRPKRKADNFWKVAIKSEVMRKFGEQSLTTEERGEYYDLRRK</sequence>
<evidence type="ECO:0000313" key="4">
    <source>
        <dbReference type="Proteomes" id="UP000011083"/>
    </source>
</evidence>
<feature type="non-terminal residue" evidence="3">
    <location>
        <position position="1067"/>
    </location>
</feature>
<reference evidence="3 4" key="1">
    <citation type="journal article" date="2013" name="Genome Biol.">
        <title>Genome of Acanthamoeba castellanii highlights extensive lateral gene transfer and early evolution of tyrosine kinase signaling.</title>
        <authorList>
            <person name="Clarke M."/>
            <person name="Lohan A.J."/>
            <person name="Liu B."/>
            <person name="Lagkouvardos I."/>
            <person name="Roy S."/>
            <person name="Zafar N."/>
            <person name="Bertelli C."/>
            <person name="Schilde C."/>
            <person name="Kianianmomeni A."/>
            <person name="Burglin T.R."/>
            <person name="Frech C."/>
            <person name="Turcotte B."/>
            <person name="Kopec K.O."/>
            <person name="Synnott J.M."/>
            <person name="Choo C."/>
            <person name="Paponov I."/>
            <person name="Finkler A."/>
            <person name="Soon Heng Tan C."/>
            <person name="Hutchins A.P."/>
            <person name="Weinmeier T."/>
            <person name="Rattei T."/>
            <person name="Chu J.S."/>
            <person name="Gimenez G."/>
            <person name="Irimia M."/>
            <person name="Rigden D.J."/>
            <person name="Fitzpatrick D.A."/>
            <person name="Lorenzo-Morales J."/>
            <person name="Bateman A."/>
            <person name="Chiu C.H."/>
            <person name="Tang P."/>
            <person name="Hegemann P."/>
            <person name="Fromm H."/>
            <person name="Raoult D."/>
            <person name="Greub G."/>
            <person name="Miranda-Saavedra D."/>
            <person name="Chen N."/>
            <person name="Nash P."/>
            <person name="Ginger M.L."/>
            <person name="Horn M."/>
            <person name="Schaap P."/>
            <person name="Caler L."/>
            <person name="Loftus B."/>
        </authorList>
    </citation>
    <scope>NUCLEOTIDE SEQUENCE [LARGE SCALE GENOMIC DNA]</scope>
    <source>
        <strain evidence="3 4">Neff</strain>
    </source>
</reference>
<protein>
    <recommendedName>
        <fullName evidence="2">Clu domain-containing protein</fullName>
    </recommendedName>
</protein>
<feature type="region of interest" description="Disordered" evidence="1">
    <location>
        <begin position="234"/>
        <end position="288"/>
    </location>
</feature>
<feature type="region of interest" description="Disordered" evidence="1">
    <location>
        <begin position="579"/>
        <end position="623"/>
    </location>
</feature>
<proteinExistence type="predicted"/>
<feature type="compositionally biased region" description="Polar residues" evidence="1">
    <location>
        <begin position="579"/>
        <end position="588"/>
    </location>
</feature>
<accession>L8HAW3</accession>
<feature type="compositionally biased region" description="Acidic residues" evidence="1">
    <location>
        <begin position="27"/>
        <end position="42"/>
    </location>
</feature>
<evidence type="ECO:0000256" key="1">
    <source>
        <dbReference type="SAM" id="MobiDB-lite"/>
    </source>
</evidence>